<name>A0A6G1SHE7_9ACAR</name>
<evidence type="ECO:0000313" key="2">
    <source>
        <dbReference type="EMBL" id="MDE49828.1"/>
    </source>
</evidence>
<protein>
    <submittedName>
        <fullName evidence="2">Transmembrane protein 209</fullName>
    </submittedName>
</protein>
<accession>A0A6G1SHE7</accession>
<feature type="transmembrane region" description="Helical" evidence="1">
    <location>
        <begin position="66"/>
        <end position="87"/>
    </location>
</feature>
<dbReference type="EMBL" id="GGYP01005057">
    <property type="protein sequence ID" value="MDE49828.1"/>
    <property type="molecule type" value="Transcribed_RNA"/>
</dbReference>
<dbReference type="AlphaFoldDB" id="A0A6G1SHE7"/>
<organism evidence="2">
    <name type="scientific">Aceria tosichella</name>
    <name type="common">wheat curl mite</name>
    <dbReference type="NCBI Taxonomy" id="561515"/>
    <lineage>
        <taxon>Eukaryota</taxon>
        <taxon>Metazoa</taxon>
        <taxon>Ecdysozoa</taxon>
        <taxon>Arthropoda</taxon>
        <taxon>Chelicerata</taxon>
        <taxon>Arachnida</taxon>
        <taxon>Acari</taxon>
        <taxon>Acariformes</taxon>
        <taxon>Trombidiformes</taxon>
        <taxon>Prostigmata</taxon>
        <taxon>Eupodina</taxon>
        <taxon>Eriophyoidea</taxon>
        <taxon>Eriophyidae</taxon>
        <taxon>Eriophyinae</taxon>
        <taxon>Aceriini</taxon>
        <taxon>Aceria</taxon>
    </lineage>
</organism>
<feature type="transmembrane region" description="Helical" evidence="1">
    <location>
        <begin position="35"/>
        <end position="54"/>
    </location>
</feature>
<gene>
    <name evidence="2" type="primary">Tmem209</name>
    <name evidence="2" type="ORF">g.11768</name>
</gene>
<sequence>MDTSDLIRSKGVTPKKSPTAENVQRRRLDIEKSELAAYWALFNTSVAILLYYDLCYLRILENFSTVLMYIEWVICSLFTASACYDFYIHFWPHTFMRPIVVSPQDKRLLGIQEDEFGFKVAEPAQVKTELTYDSFPPFEIHHSFEEDEKIVTPPKRVYWFLRMSQKGQQSP</sequence>
<keyword evidence="1 2" id="KW-0812">Transmembrane</keyword>
<reference evidence="2" key="1">
    <citation type="submission" date="2018-10" db="EMBL/GenBank/DDBJ databases">
        <title>Transcriptome assembly of Aceria tosichella (Wheat curl mite) Type 2.</title>
        <authorList>
            <person name="Scully E.D."/>
            <person name="Geib S.M."/>
            <person name="Palmer N.A."/>
            <person name="Gupta A.K."/>
            <person name="Sarath G."/>
            <person name="Tatineni S."/>
        </authorList>
    </citation>
    <scope>NUCLEOTIDE SEQUENCE</scope>
    <source>
        <strain evidence="2">LincolnNE</strain>
    </source>
</reference>
<keyword evidence="1" id="KW-1133">Transmembrane helix</keyword>
<evidence type="ECO:0000256" key="1">
    <source>
        <dbReference type="SAM" id="Phobius"/>
    </source>
</evidence>
<keyword evidence="1" id="KW-0472">Membrane</keyword>
<proteinExistence type="predicted"/>